<feature type="region of interest" description="Disordered" evidence="1">
    <location>
        <begin position="42"/>
        <end position="79"/>
    </location>
</feature>
<accession>A0ABC8WTL1</accession>
<keyword evidence="2" id="KW-1133">Transmembrane helix</keyword>
<sequence>MAALLHQAALPATKPHPWALNSTPNLSLSPLCRRRLRAPAIRSAATDSSIGTGAAPPEKKTTRKEKQVERRRQQDLQHRQQQLLMMEEASSALATKPVAASTSVRAGQKNNAGGGGANDDGEDELPQPVFDRILRRILFLVGVPMASGVALLNGYDALKRGQGVEVPAWLPLLTILLAFGTSALGIAYGTLSASWDPEKEGSLLGIDEARANWPVLWEEEIEKEKAKAKQRKK</sequence>
<feature type="compositionally biased region" description="Basic and acidic residues" evidence="1">
    <location>
        <begin position="57"/>
        <end position="78"/>
    </location>
</feature>
<dbReference type="Pfam" id="PF11947">
    <property type="entry name" value="DUF3464"/>
    <property type="match status" value="1"/>
</dbReference>
<feature type="transmembrane region" description="Helical" evidence="2">
    <location>
        <begin position="137"/>
        <end position="155"/>
    </location>
</feature>
<evidence type="ECO:0000256" key="2">
    <source>
        <dbReference type="SAM" id="Phobius"/>
    </source>
</evidence>
<dbReference type="InterPro" id="IPR021855">
    <property type="entry name" value="PAM68-like"/>
</dbReference>
<dbReference type="EMBL" id="OZ075123">
    <property type="protein sequence ID" value="CAL4915266.1"/>
    <property type="molecule type" value="Genomic_DNA"/>
</dbReference>
<proteinExistence type="predicted"/>
<gene>
    <name evidence="3" type="ORF">URODEC1_LOCUS17409</name>
</gene>
<feature type="region of interest" description="Disordered" evidence="1">
    <location>
        <begin position="96"/>
        <end position="124"/>
    </location>
</feature>
<dbReference type="PANTHER" id="PTHR34575:SF6">
    <property type="entry name" value="EXPRESSED PROTEIN"/>
    <property type="match status" value="1"/>
</dbReference>
<evidence type="ECO:0000256" key="1">
    <source>
        <dbReference type="SAM" id="MobiDB-lite"/>
    </source>
</evidence>
<feature type="transmembrane region" description="Helical" evidence="2">
    <location>
        <begin position="167"/>
        <end position="191"/>
    </location>
</feature>
<dbReference type="PANTHER" id="PTHR34575">
    <property type="entry name" value="PROTEIN PAM68, CHLOROPLASTIC"/>
    <property type="match status" value="1"/>
</dbReference>
<reference evidence="3 4" key="2">
    <citation type="submission" date="2024-10" db="EMBL/GenBank/DDBJ databases">
        <authorList>
            <person name="Ryan C."/>
        </authorList>
    </citation>
    <scope>NUCLEOTIDE SEQUENCE [LARGE SCALE GENOMIC DNA]</scope>
</reference>
<keyword evidence="2" id="KW-0812">Transmembrane</keyword>
<dbReference type="Proteomes" id="UP001497457">
    <property type="component" value="Chromosome 13rd"/>
</dbReference>
<protein>
    <submittedName>
        <fullName evidence="3">Uncharacterized protein</fullName>
    </submittedName>
</protein>
<feature type="compositionally biased region" description="Polar residues" evidence="1">
    <location>
        <begin position="100"/>
        <end position="109"/>
    </location>
</feature>
<name>A0ABC8WTL1_9POAL</name>
<keyword evidence="2" id="KW-0472">Membrane</keyword>
<dbReference type="AlphaFoldDB" id="A0ABC8WTL1"/>
<reference evidence="4" key="1">
    <citation type="submission" date="2024-06" db="EMBL/GenBank/DDBJ databases">
        <authorList>
            <person name="Ryan C."/>
        </authorList>
    </citation>
    <scope>NUCLEOTIDE SEQUENCE [LARGE SCALE GENOMIC DNA]</scope>
</reference>
<keyword evidence="4" id="KW-1185">Reference proteome</keyword>
<organism evidence="3 4">
    <name type="scientific">Urochloa decumbens</name>
    <dbReference type="NCBI Taxonomy" id="240449"/>
    <lineage>
        <taxon>Eukaryota</taxon>
        <taxon>Viridiplantae</taxon>
        <taxon>Streptophyta</taxon>
        <taxon>Embryophyta</taxon>
        <taxon>Tracheophyta</taxon>
        <taxon>Spermatophyta</taxon>
        <taxon>Magnoliopsida</taxon>
        <taxon>Liliopsida</taxon>
        <taxon>Poales</taxon>
        <taxon>Poaceae</taxon>
        <taxon>PACMAD clade</taxon>
        <taxon>Panicoideae</taxon>
        <taxon>Panicodae</taxon>
        <taxon>Paniceae</taxon>
        <taxon>Melinidinae</taxon>
        <taxon>Urochloa</taxon>
    </lineage>
</organism>
<evidence type="ECO:0000313" key="3">
    <source>
        <dbReference type="EMBL" id="CAL4915266.1"/>
    </source>
</evidence>
<evidence type="ECO:0000313" key="4">
    <source>
        <dbReference type="Proteomes" id="UP001497457"/>
    </source>
</evidence>